<evidence type="ECO:0000256" key="1">
    <source>
        <dbReference type="ARBA" id="ARBA00022741"/>
    </source>
</evidence>
<evidence type="ECO:0000256" key="2">
    <source>
        <dbReference type="ARBA" id="ARBA00022840"/>
    </source>
</evidence>
<dbReference type="AlphaFoldDB" id="A0A832ZD07"/>
<dbReference type="SUPFAM" id="SSF48592">
    <property type="entry name" value="GroEL equatorial domain-like"/>
    <property type="match status" value="1"/>
</dbReference>
<evidence type="ECO:0000313" key="5">
    <source>
        <dbReference type="Proteomes" id="UP000643554"/>
    </source>
</evidence>
<organism evidence="4 5">
    <name type="scientific">Methanothermococcus okinawensis</name>
    <dbReference type="NCBI Taxonomy" id="155863"/>
    <lineage>
        <taxon>Archaea</taxon>
        <taxon>Methanobacteriati</taxon>
        <taxon>Methanobacteriota</taxon>
        <taxon>Methanomada group</taxon>
        <taxon>Methanococci</taxon>
        <taxon>Methanococcales</taxon>
        <taxon>Methanococcaceae</taxon>
        <taxon>Methanothermococcus</taxon>
    </lineage>
</organism>
<keyword evidence="3" id="KW-0143">Chaperone</keyword>
<evidence type="ECO:0000256" key="3">
    <source>
        <dbReference type="ARBA" id="ARBA00023186"/>
    </source>
</evidence>
<feature type="non-terminal residue" evidence="4">
    <location>
        <position position="1"/>
    </location>
</feature>
<dbReference type="Proteomes" id="UP000643554">
    <property type="component" value="Unassembled WGS sequence"/>
</dbReference>
<gene>
    <name evidence="4" type="ORF">EYH15_02215</name>
</gene>
<reference evidence="4" key="1">
    <citation type="journal article" date="2020" name="ISME J.">
        <title>Gammaproteobacteria mediating utilization of methyl-, sulfur- and petroleum organic compounds in deep ocean hydrothermal plumes.</title>
        <authorList>
            <person name="Zhou Z."/>
            <person name="Liu Y."/>
            <person name="Pan J."/>
            <person name="Cron B.R."/>
            <person name="Toner B.M."/>
            <person name="Anantharaman K."/>
            <person name="Breier J.A."/>
            <person name="Dick G.J."/>
            <person name="Li M."/>
        </authorList>
    </citation>
    <scope>NUCLEOTIDE SEQUENCE</scope>
    <source>
        <strain evidence="4">SZUA-1453</strain>
    </source>
</reference>
<evidence type="ECO:0000313" key="4">
    <source>
        <dbReference type="EMBL" id="HIP84288.1"/>
    </source>
</evidence>
<dbReference type="Pfam" id="PF00118">
    <property type="entry name" value="Cpn60_TCP1"/>
    <property type="match status" value="1"/>
</dbReference>
<keyword evidence="1" id="KW-0547">Nucleotide-binding</keyword>
<dbReference type="InterPro" id="IPR002423">
    <property type="entry name" value="Cpn60/GroEL/TCP-1"/>
</dbReference>
<accession>A0A832ZD07</accession>
<comment type="caution">
    <text evidence="4">The sequence shown here is derived from an EMBL/GenBank/DDBJ whole genome shotgun (WGS) entry which is preliminary data.</text>
</comment>
<dbReference type="GO" id="GO:0005524">
    <property type="term" value="F:ATP binding"/>
    <property type="evidence" value="ECO:0007669"/>
    <property type="project" value="UniProtKB-KW"/>
</dbReference>
<dbReference type="GO" id="GO:0140662">
    <property type="term" value="F:ATP-dependent protein folding chaperone"/>
    <property type="evidence" value="ECO:0007669"/>
    <property type="project" value="InterPro"/>
</dbReference>
<dbReference type="EMBL" id="DQUI01000039">
    <property type="protein sequence ID" value="HIP84288.1"/>
    <property type="molecule type" value="Genomic_DNA"/>
</dbReference>
<protein>
    <submittedName>
        <fullName evidence="4">Thermosome subunit</fullName>
    </submittedName>
</protein>
<dbReference type="Gene3D" id="1.10.560.10">
    <property type="entry name" value="GroEL-like equatorial domain"/>
    <property type="match status" value="1"/>
</dbReference>
<dbReference type="InterPro" id="IPR027413">
    <property type="entry name" value="GROEL-like_equatorial_sf"/>
</dbReference>
<dbReference type="InterPro" id="IPR017998">
    <property type="entry name" value="Chaperone_TCP-1"/>
</dbReference>
<sequence>TVSGREQLAVKGFADALEVIPRTLAENAGLDAIEMMVNLRAKHAEKGNEAYGLNVFTGEIENMVEKGVVEPLRVKTQAVQSASEAAEMLLRIDDIIAAEKLEGKSKGGAGEMEGMGGMM</sequence>
<proteinExistence type="predicted"/>
<dbReference type="PANTHER" id="PTHR11353">
    <property type="entry name" value="CHAPERONIN"/>
    <property type="match status" value="1"/>
</dbReference>
<keyword evidence="2" id="KW-0067">ATP-binding</keyword>
<name>A0A832ZD07_9EURY</name>